<dbReference type="GO" id="GO:0006310">
    <property type="term" value="P:DNA recombination"/>
    <property type="evidence" value="ECO:0007669"/>
    <property type="project" value="UniProtKB-KW"/>
</dbReference>
<keyword evidence="4" id="KW-0233">DNA recombination</keyword>
<proteinExistence type="inferred from homology"/>
<keyword evidence="6" id="KW-1185">Reference proteome</keyword>
<dbReference type="Pfam" id="PF02646">
    <property type="entry name" value="RmuC"/>
    <property type="match status" value="1"/>
</dbReference>
<dbReference type="OrthoDB" id="370725at2"/>
<comment type="function">
    <text evidence="1">Involved in DNA recombination.</text>
</comment>
<accession>A0A1H4A337</accession>
<evidence type="ECO:0000256" key="3">
    <source>
        <dbReference type="ARBA" id="ARBA00023054"/>
    </source>
</evidence>
<evidence type="ECO:0000256" key="2">
    <source>
        <dbReference type="ARBA" id="ARBA00009840"/>
    </source>
</evidence>
<dbReference type="RefSeq" id="WP_092563886.1">
    <property type="nucleotide sequence ID" value="NZ_FNQV01000007.1"/>
</dbReference>
<dbReference type="Proteomes" id="UP000199288">
    <property type="component" value="Unassembled WGS sequence"/>
</dbReference>
<evidence type="ECO:0000256" key="1">
    <source>
        <dbReference type="ARBA" id="ARBA00003416"/>
    </source>
</evidence>
<dbReference type="PANTHER" id="PTHR30563">
    <property type="entry name" value="DNA RECOMBINATION PROTEIN RMUC"/>
    <property type="match status" value="1"/>
</dbReference>
<protein>
    <submittedName>
        <fullName evidence="5">DNA recombination protein RmuC</fullName>
    </submittedName>
</protein>
<dbReference type="AlphaFoldDB" id="A0A1H4A337"/>
<organism evidence="5 6">
    <name type="scientific">Bowdeniella nasicola</name>
    <dbReference type="NCBI Taxonomy" id="208480"/>
    <lineage>
        <taxon>Bacteria</taxon>
        <taxon>Bacillati</taxon>
        <taxon>Actinomycetota</taxon>
        <taxon>Actinomycetes</taxon>
        <taxon>Actinomycetales</taxon>
        <taxon>Actinomycetaceae</taxon>
        <taxon>Bowdeniella</taxon>
    </lineage>
</organism>
<name>A0A1H4A337_9ACTO</name>
<evidence type="ECO:0000256" key="4">
    <source>
        <dbReference type="ARBA" id="ARBA00023172"/>
    </source>
</evidence>
<sequence>MDALTLVFVVLALAVGGALGYLLAGRKDSAEKTAMAMRIGTAEGKVAELTALAERQAEDEAGYRSLQRMVGPLETRLIELHRQVTTTERDQAAAAAELREQLKAHALTGAELSRSTSMLAGALRNASSRGMWGEVELERLVEAAGMQRHTDFTTQTGLAGGARPDMIIHLPAGAAIALDAKVPFDAYLLATELAEDPSAEAAARRTELLKEHAKSMKRHIDALAARNYPEALNGGIDLTVMFVPAEPLLAAACTTDPTLLEYALRKRISLATPVSLLAILRNIAATWSREEVSERASQLLEASQEMVRRLATFAQHLDGVGKSLDGSIKAYNKAVGSFDSRLTVHARALADLGVADVPQVRQVEVAPRTVSYQDED</sequence>
<keyword evidence="3" id="KW-0175">Coiled coil</keyword>
<comment type="similarity">
    <text evidence="2">Belongs to the RmuC family.</text>
</comment>
<evidence type="ECO:0000313" key="6">
    <source>
        <dbReference type="Proteomes" id="UP000199288"/>
    </source>
</evidence>
<dbReference type="PANTHER" id="PTHR30563:SF0">
    <property type="entry name" value="DNA RECOMBINATION PROTEIN RMUC"/>
    <property type="match status" value="1"/>
</dbReference>
<reference evidence="6" key="1">
    <citation type="submission" date="2016-10" db="EMBL/GenBank/DDBJ databases">
        <authorList>
            <person name="Varghese N."/>
            <person name="Submissions S."/>
        </authorList>
    </citation>
    <scope>NUCLEOTIDE SEQUENCE [LARGE SCALE GENOMIC DNA]</scope>
    <source>
        <strain evidence="6">KPR-1</strain>
    </source>
</reference>
<evidence type="ECO:0000313" key="5">
    <source>
        <dbReference type="EMBL" id="SEA30208.1"/>
    </source>
</evidence>
<dbReference type="InterPro" id="IPR003798">
    <property type="entry name" value="DNA_recombination_RmuC"/>
</dbReference>
<dbReference type="EMBL" id="FNQV01000007">
    <property type="protein sequence ID" value="SEA30208.1"/>
    <property type="molecule type" value="Genomic_DNA"/>
</dbReference>
<gene>
    <name evidence="5" type="ORF">SAMN02910418_01306</name>
</gene>